<evidence type="ECO:0000313" key="9">
    <source>
        <dbReference type="Proteomes" id="UP000295807"/>
    </source>
</evidence>
<protein>
    <recommendedName>
        <fullName evidence="7">Carbonic anhydrase</fullName>
        <ecNumber evidence="7">4.2.1.1</ecNumber>
    </recommendedName>
    <alternativeName>
        <fullName evidence="7">Carbonate dehydratase</fullName>
    </alternativeName>
</protein>
<comment type="similarity">
    <text evidence="1 7">Belongs to the beta-class carbonic anhydrase family.</text>
</comment>
<dbReference type="EMBL" id="SMAD01000007">
    <property type="protein sequence ID" value="TCS86535.1"/>
    <property type="molecule type" value="Genomic_DNA"/>
</dbReference>
<dbReference type="PROSITE" id="PS00705">
    <property type="entry name" value="PROK_CO2_ANHYDRASE_2"/>
    <property type="match status" value="1"/>
</dbReference>
<dbReference type="InterPro" id="IPR036874">
    <property type="entry name" value="Carbonic_anhydrase_sf"/>
</dbReference>
<keyword evidence="2 6" id="KW-0479">Metal-binding</keyword>
<sequence>MKTLAYIFKNNEEWISKQLAGDPDYFKRMAEGQQPDFLWIACSDSRVLPNELAGLGAGEMFVHRNIANLVQYNDINLLSVMQYAVDVLKVKHVVICGHYGCGGVQASLGNTDLGIIDIWIRQIRDLAAKHKQELDAFESETERVNFLVEQNVLQQVKNLTELPVIKKAWEKKQELYVHAWVFDMATGRLIDLKQTEQEQPE</sequence>
<comment type="cofactor">
    <cofactor evidence="6">
        <name>Zn(2+)</name>
        <dbReference type="ChEBI" id="CHEBI:29105"/>
    </cofactor>
    <text evidence="6">Binds 1 zinc ion per subunit.</text>
</comment>
<accession>A0A4R3KS68</accession>
<dbReference type="GO" id="GO:0004089">
    <property type="term" value="F:carbonate dehydratase activity"/>
    <property type="evidence" value="ECO:0007669"/>
    <property type="project" value="UniProtKB-UniRule"/>
</dbReference>
<dbReference type="Pfam" id="PF00484">
    <property type="entry name" value="Pro_CA"/>
    <property type="match status" value="1"/>
</dbReference>
<evidence type="ECO:0000256" key="6">
    <source>
        <dbReference type="PIRSR" id="PIRSR601765-1"/>
    </source>
</evidence>
<feature type="binding site" evidence="6">
    <location>
        <position position="44"/>
    </location>
    <ligand>
        <name>Zn(2+)</name>
        <dbReference type="ChEBI" id="CHEBI:29105"/>
    </ligand>
</feature>
<evidence type="ECO:0000256" key="1">
    <source>
        <dbReference type="ARBA" id="ARBA00006217"/>
    </source>
</evidence>
<evidence type="ECO:0000256" key="5">
    <source>
        <dbReference type="ARBA" id="ARBA00048348"/>
    </source>
</evidence>
<evidence type="ECO:0000313" key="8">
    <source>
        <dbReference type="EMBL" id="TCS86535.1"/>
    </source>
</evidence>
<dbReference type="SMART" id="SM00947">
    <property type="entry name" value="Pro_CA"/>
    <property type="match status" value="1"/>
</dbReference>
<reference evidence="8 9" key="1">
    <citation type="submission" date="2019-03" db="EMBL/GenBank/DDBJ databases">
        <title>Genomic Encyclopedia of Type Strains, Phase IV (KMG-IV): sequencing the most valuable type-strain genomes for metagenomic binning, comparative biology and taxonomic classification.</title>
        <authorList>
            <person name="Goeker M."/>
        </authorList>
    </citation>
    <scope>NUCLEOTIDE SEQUENCE [LARGE SCALE GENOMIC DNA]</scope>
    <source>
        <strain evidence="8 9">DSM 21100</strain>
    </source>
</reference>
<keyword evidence="3 6" id="KW-0862">Zinc</keyword>
<dbReference type="PANTHER" id="PTHR11002">
    <property type="entry name" value="CARBONIC ANHYDRASE"/>
    <property type="match status" value="1"/>
</dbReference>
<evidence type="ECO:0000256" key="2">
    <source>
        <dbReference type="ARBA" id="ARBA00022723"/>
    </source>
</evidence>
<comment type="caution">
    <text evidence="8">The sequence shown here is derived from an EMBL/GenBank/DDBJ whole genome shotgun (WGS) entry which is preliminary data.</text>
</comment>
<dbReference type="OrthoDB" id="9797527at2"/>
<feature type="binding site" evidence="6">
    <location>
        <position position="101"/>
    </location>
    <ligand>
        <name>Zn(2+)</name>
        <dbReference type="ChEBI" id="CHEBI:29105"/>
    </ligand>
</feature>
<gene>
    <name evidence="8" type="ORF">EDD80_10768</name>
</gene>
<dbReference type="FunFam" id="3.40.1050.10:FF:000001">
    <property type="entry name" value="Carbonic anhydrase"/>
    <property type="match status" value="1"/>
</dbReference>
<feature type="binding site" evidence="6">
    <location>
        <position position="98"/>
    </location>
    <ligand>
        <name>Zn(2+)</name>
        <dbReference type="ChEBI" id="CHEBI:29105"/>
    </ligand>
</feature>
<dbReference type="RefSeq" id="WP_132129546.1">
    <property type="nucleotide sequence ID" value="NZ_CP042432.1"/>
</dbReference>
<dbReference type="PROSITE" id="PS00704">
    <property type="entry name" value="PROK_CO2_ANHYDRASE_1"/>
    <property type="match status" value="1"/>
</dbReference>
<dbReference type="SUPFAM" id="SSF53056">
    <property type="entry name" value="beta-carbonic anhydrase, cab"/>
    <property type="match status" value="1"/>
</dbReference>
<keyword evidence="9" id="KW-1185">Reference proteome</keyword>
<name>A0A4R3KS68_9SPHI</name>
<dbReference type="GO" id="GO:0015976">
    <property type="term" value="P:carbon utilization"/>
    <property type="evidence" value="ECO:0007669"/>
    <property type="project" value="InterPro"/>
</dbReference>
<keyword evidence="4 7" id="KW-0456">Lyase</keyword>
<dbReference type="Proteomes" id="UP000295807">
    <property type="component" value="Unassembled WGS sequence"/>
</dbReference>
<feature type="binding site" evidence="6">
    <location>
        <position position="42"/>
    </location>
    <ligand>
        <name>Zn(2+)</name>
        <dbReference type="ChEBI" id="CHEBI:29105"/>
    </ligand>
</feature>
<evidence type="ECO:0000256" key="7">
    <source>
        <dbReference type="RuleBase" id="RU003956"/>
    </source>
</evidence>
<dbReference type="Gene3D" id="3.40.1050.10">
    <property type="entry name" value="Carbonic anhydrase"/>
    <property type="match status" value="1"/>
</dbReference>
<organism evidence="8 9">
    <name type="scientific">Anseongella ginsenosidimutans</name>
    <dbReference type="NCBI Taxonomy" id="496056"/>
    <lineage>
        <taxon>Bacteria</taxon>
        <taxon>Pseudomonadati</taxon>
        <taxon>Bacteroidota</taxon>
        <taxon>Sphingobacteriia</taxon>
        <taxon>Sphingobacteriales</taxon>
        <taxon>Sphingobacteriaceae</taxon>
        <taxon>Anseongella</taxon>
    </lineage>
</organism>
<evidence type="ECO:0000256" key="3">
    <source>
        <dbReference type="ARBA" id="ARBA00022833"/>
    </source>
</evidence>
<proteinExistence type="inferred from homology"/>
<evidence type="ECO:0000256" key="4">
    <source>
        <dbReference type="ARBA" id="ARBA00023239"/>
    </source>
</evidence>
<dbReference type="PANTHER" id="PTHR11002:SF76">
    <property type="entry name" value="CARBONIC ANHYDRASE"/>
    <property type="match status" value="1"/>
</dbReference>
<dbReference type="AlphaFoldDB" id="A0A4R3KS68"/>
<dbReference type="InterPro" id="IPR015892">
    <property type="entry name" value="Carbonic_anhydrase_CS"/>
</dbReference>
<dbReference type="CDD" id="cd00883">
    <property type="entry name" value="beta_CA_cladeA"/>
    <property type="match status" value="1"/>
</dbReference>
<dbReference type="EC" id="4.2.1.1" evidence="7"/>
<comment type="function">
    <text evidence="7">Reversible hydration of carbon dioxide.</text>
</comment>
<dbReference type="InterPro" id="IPR001765">
    <property type="entry name" value="Carbonic_anhydrase"/>
</dbReference>
<comment type="catalytic activity">
    <reaction evidence="5 7">
        <text>hydrogencarbonate + H(+) = CO2 + H2O</text>
        <dbReference type="Rhea" id="RHEA:10748"/>
        <dbReference type="ChEBI" id="CHEBI:15377"/>
        <dbReference type="ChEBI" id="CHEBI:15378"/>
        <dbReference type="ChEBI" id="CHEBI:16526"/>
        <dbReference type="ChEBI" id="CHEBI:17544"/>
        <dbReference type="EC" id="4.2.1.1"/>
    </reaction>
</comment>
<dbReference type="GO" id="GO:0008270">
    <property type="term" value="F:zinc ion binding"/>
    <property type="evidence" value="ECO:0007669"/>
    <property type="project" value="UniProtKB-UniRule"/>
</dbReference>